<protein>
    <submittedName>
        <fullName evidence="1">Uncharacterized protein</fullName>
    </submittedName>
</protein>
<reference evidence="1 2" key="1">
    <citation type="submission" date="2018-06" db="EMBL/GenBank/DDBJ databases">
        <title>Genomic Encyclopedia of Archaeal and Bacterial Type Strains, Phase II (KMG-II): from individual species to whole genera.</title>
        <authorList>
            <person name="Goeker M."/>
        </authorList>
    </citation>
    <scope>NUCLEOTIDE SEQUENCE [LARGE SCALE GENOMIC DNA]</scope>
    <source>
        <strain evidence="1 2">DSM 27372</strain>
    </source>
</reference>
<comment type="caution">
    <text evidence="1">The sequence shown here is derived from an EMBL/GenBank/DDBJ whole genome shotgun (WGS) entry which is preliminary data.</text>
</comment>
<gene>
    <name evidence="1" type="ORF">B0O44_104284</name>
</gene>
<organism evidence="1 2">
    <name type="scientific">Pedobacter nutrimenti</name>
    <dbReference type="NCBI Taxonomy" id="1241337"/>
    <lineage>
        <taxon>Bacteria</taxon>
        <taxon>Pseudomonadati</taxon>
        <taxon>Bacteroidota</taxon>
        <taxon>Sphingobacteriia</taxon>
        <taxon>Sphingobacteriales</taxon>
        <taxon>Sphingobacteriaceae</taxon>
        <taxon>Pedobacter</taxon>
    </lineage>
</organism>
<name>A0A318UDF3_9SPHI</name>
<dbReference type="RefSeq" id="WP_110831113.1">
    <property type="nucleotide sequence ID" value="NZ_QKLU01000004.1"/>
</dbReference>
<evidence type="ECO:0000313" key="1">
    <source>
        <dbReference type="EMBL" id="PYF74113.1"/>
    </source>
</evidence>
<accession>A0A318UDF3</accession>
<dbReference type="OrthoDB" id="1493507at2"/>
<dbReference type="Proteomes" id="UP000248198">
    <property type="component" value="Unassembled WGS sequence"/>
</dbReference>
<proteinExistence type="predicted"/>
<dbReference type="AlphaFoldDB" id="A0A318UDF3"/>
<evidence type="ECO:0000313" key="2">
    <source>
        <dbReference type="Proteomes" id="UP000248198"/>
    </source>
</evidence>
<sequence>MSIKKILTKLAPEEIADAYVLPTSLSKEEQKLANQELALARAKRRSELPEAQRLYNSLMLLKDRLEINRKRIPNQS</sequence>
<keyword evidence="2" id="KW-1185">Reference proteome</keyword>
<dbReference type="EMBL" id="QKLU01000004">
    <property type="protein sequence ID" value="PYF74113.1"/>
    <property type="molecule type" value="Genomic_DNA"/>
</dbReference>